<sequence>MKLYTRAEAGPLAGIAVLEMSDDVAARYSARALSVLGAQIWRIGSAAPRQADAVDLWLDQGKSFIGTFEEGLGRLAEFRPSHRVVLVGQSPTAVETVDRLLAEHSFDALRLGITWFGHDGPYRDWQGDDALVQALIGIAASFGPSDGPPMLPQGFAPQITAGATLVVGALAGLWSRKRGGETRRVDVNIFEAAMCFTEPSPPLAEAGAASPGRTGINRFATNHPTTVYPTRDGWIGVTALTPAQWAALADMVGHPDWANDPRFATSLARVENAEALDAALAAILPRETTDHWLMEGQRRRVPLAPVPDHRELLATPHWRERGSFAPLPDAEGVIAPLLPFRIFTDGQSLAEQPPESPPAAPLDGVCVADFSMGWAGPMCTRLLADLGADIIKVESDTHYDWWRGWEPPGASDPPKYEMMPAFLVMNRNKRGICLDLTDKRGRTLAETLVRRSDIVIENYAPGVMKKLGLDPGHLLDLRSGLVMVSMGAFGASGPWSFFRAYGSTVEHASGMPHVNGEAHWPPVLQHTALGDPVAGIYGAIAALAGLHGRAELGGTWFDLGQVECLFQLGADAIIRTQTEGAPQRLGSRSALHAPRCVVAASDGYVATVVRDSAQWTALARWLGKPEWATAWTSIADRNLHGDAIEAALHASVKSMTAAEAADALQASGVPAAPINRAEDLPVERHLGQTGAWTRIERRYVGSHWTSAPVIRIDGPRPPISRPAPTLGEHGDEIMAMLVGPPA</sequence>
<protein>
    <submittedName>
        <fullName evidence="2">Putative L-carnitine dehydratase/bile acid-inducible protein F</fullName>
    </submittedName>
</protein>
<dbReference type="Gene3D" id="3.30.1540.10">
    <property type="entry name" value="formyl-coa transferase, domain 3"/>
    <property type="match status" value="2"/>
</dbReference>
<evidence type="ECO:0000313" key="2">
    <source>
        <dbReference type="EMBL" id="SBV32863.1"/>
    </source>
</evidence>
<dbReference type="PANTHER" id="PTHR48207">
    <property type="entry name" value="SUCCINATE--HYDROXYMETHYLGLUTARATE COA-TRANSFERASE"/>
    <property type="match status" value="1"/>
</dbReference>
<dbReference type="InterPro" id="IPR050483">
    <property type="entry name" value="CoA-transferase_III_domain"/>
</dbReference>
<dbReference type="Pfam" id="PF02515">
    <property type="entry name" value="CoA_transf_3"/>
    <property type="match status" value="2"/>
</dbReference>
<dbReference type="InterPro" id="IPR023606">
    <property type="entry name" value="CoA-Trfase_III_dom_1_sf"/>
</dbReference>
<reference evidence="2" key="1">
    <citation type="submission" date="2016-03" db="EMBL/GenBank/DDBJ databases">
        <authorList>
            <person name="Ploux O."/>
        </authorList>
    </citation>
    <scope>NUCLEOTIDE SEQUENCE</scope>
    <source>
        <strain evidence="2">UC10</strain>
    </source>
</reference>
<keyword evidence="1" id="KW-0808">Transferase</keyword>
<dbReference type="KEGG" id="sphu:SPPYR_1743"/>
<name>A0A1Y5PS82_9SPHN</name>
<dbReference type="RefSeq" id="WP_295326325.1">
    <property type="nucleotide sequence ID" value="NZ_LT598653.1"/>
</dbReference>
<accession>A0A1Y5PS82</accession>
<dbReference type="PANTHER" id="PTHR48207:SF3">
    <property type="entry name" value="SUCCINATE--HYDROXYMETHYLGLUTARATE COA-TRANSFERASE"/>
    <property type="match status" value="1"/>
</dbReference>
<dbReference type="InterPro" id="IPR003673">
    <property type="entry name" value="CoA-Trfase_fam_III"/>
</dbReference>
<dbReference type="GO" id="GO:0008410">
    <property type="term" value="F:CoA-transferase activity"/>
    <property type="evidence" value="ECO:0007669"/>
    <property type="project" value="TreeGrafter"/>
</dbReference>
<dbReference type="AlphaFoldDB" id="A0A1Y5PS82"/>
<evidence type="ECO:0000256" key="1">
    <source>
        <dbReference type="ARBA" id="ARBA00022679"/>
    </source>
</evidence>
<dbReference type="InterPro" id="IPR044855">
    <property type="entry name" value="CoA-Trfase_III_dom3_sf"/>
</dbReference>
<dbReference type="SUPFAM" id="SSF89796">
    <property type="entry name" value="CoA-transferase family III (CaiB/BaiF)"/>
    <property type="match status" value="2"/>
</dbReference>
<proteinExistence type="predicted"/>
<organism evidence="2">
    <name type="scientific">uncultured Sphingopyxis sp</name>
    <dbReference type="NCBI Taxonomy" id="310581"/>
    <lineage>
        <taxon>Bacteria</taxon>
        <taxon>Pseudomonadati</taxon>
        <taxon>Pseudomonadota</taxon>
        <taxon>Alphaproteobacteria</taxon>
        <taxon>Sphingomonadales</taxon>
        <taxon>Sphingomonadaceae</taxon>
        <taxon>Sphingopyxis</taxon>
        <taxon>environmental samples</taxon>
    </lineage>
</organism>
<dbReference type="Gene3D" id="3.40.50.10540">
    <property type="entry name" value="Crotonobetainyl-coa:carnitine coa-transferase, domain 1"/>
    <property type="match status" value="2"/>
</dbReference>
<dbReference type="EMBL" id="LT598653">
    <property type="protein sequence ID" value="SBV32863.1"/>
    <property type="molecule type" value="Genomic_DNA"/>
</dbReference>
<gene>
    <name evidence="2" type="ORF">SPPYR_1743</name>
</gene>